<accession>A0A1L3FDN7</accession>
<reference evidence="1 2" key="1">
    <citation type="submission" date="2016-11" db="EMBL/GenBank/DDBJ databases">
        <title>Complete Genome Sequence of Bradyrhizobium sp. strain J5, an isolated from soybean nodule in Hokkaido.</title>
        <authorList>
            <person name="Kanehara K."/>
        </authorList>
    </citation>
    <scope>NUCLEOTIDE SEQUENCE [LARGE SCALE GENOMIC DNA]</scope>
    <source>
        <strain evidence="1 2">J5</strain>
    </source>
</reference>
<dbReference type="AlphaFoldDB" id="A0A1L3FDN7"/>
<evidence type="ECO:0000313" key="1">
    <source>
        <dbReference type="EMBL" id="APG11400.1"/>
    </source>
</evidence>
<organism evidence="1 2">
    <name type="scientific">Bradyrhizobium japonicum</name>
    <dbReference type="NCBI Taxonomy" id="375"/>
    <lineage>
        <taxon>Bacteria</taxon>
        <taxon>Pseudomonadati</taxon>
        <taxon>Pseudomonadota</taxon>
        <taxon>Alphaproteobacteria</taxon>
        <taxon>Hyphomicrobiales</taxon>
        <taxon>Nitrobacteraceae</taxon>
        <taxon>Bradyrhizobium</taxon>
    </lineage>
</organism>
<gene>
    <name evidence="1" type="ORF">BKD09_23995</name>
</gene>
<sequence length="287" mass="32743">MTPDMADEFMRRLTAGSTLSKLTSGRREPAFVSRQRFLRHCELHPEWAVGATRLIKANEQAAAHVRKTVTWRLAIQRSADKRRAADRCKNGHIRTLENTFYEQHLGYLVRRCKDCIKARRHLLMPSPDQVRASIASLHEGGTLSSAASHVQQSMRNFMRANPKLGNRLRSISEKNASAHRSAAQRARRRFAATSLIRNDGEDAYEAVRRATAHLLRDERDDVMSRMFIAIAEGRLKLSDARARVGEFLSDQRYRPRVYGDYSLNSPIGDEDGVTWLDTKTDADRLWA</sequence>
<protein>
    <submittedName>
        <fullName evidence="1">Uncharacterized protein</fullName>
    </submittedName>
</protein>
<dbReference type="EMBL" id="CP017637">
    <property type="protein sequence ID" value="APG11400.1"/>
    <property type="molecule type" value="Genomic_DNA"/>
</dbReference>
<evidence type="ECO:0000313" key="2">
    <source>
        <dbReference type="Proteomes" id="UP000181962"/>
    </source>
</evidence>
<name>A0A1L3FDN7_BRAJP</name>
<dbReference type="Proteomes" id="UP000181962">
    <property type="component" value="Chromosome"/>
</dbReference>
<proteinExistence type="predicted"/>